<protein>
    <submittedName>
        <fullName evidence="1">Uncharacterized protein</fullName>
    </submittedName>
</protein>
<sequence length="190" mass="21163">MTRRLRFWDAAMFAAQSVVKQAVAPSTSRMVTMFVSNVGCGSGVLRLRYSTEPYSDYLYLFLRWLAWATRRTITPNRAIGKPRHGITREQGQQTFTRADATRWISISRAYFPRPLEAVEAPYLSVTDSGRVQQVGGCYGNGSSQCRHFAVASENPQSFDATGSQHESKISSMTMLTGLDDGLLPGHQTSR</sequence>
<keyword evidence="2" id="KW-1185">Reference proteome</keyword>
<proteinExistence type="predicted"/>
<organism evidence="1 2">
    <name type="scientific">Periconia macrospinosa</name>
    <dbReference type="NCBI Taxonomy" id="97972"/>
    <lineage>
        <taxon>Eukaryota</taxon>
        <taxon>Fungi</taxon>
        <taxon>Dikarya</taxon>
        <taxon>Ascomycota</taxon>
        <taxon>Pezizomycotina</taxon>
        <taxon>Dothideomycetes</taxon>
        <taxon>Pleosporomycetidae</taxon>
        <taxon>Pleosporales</taxon>
        <taxon>Massarineae</taxon>
        <taxon>Periconiaceae</taxon>
        <taxon>Periconia</taxon>
    </lineage>
</organism>
<accession>A0A2V1E407</accession>
<gene>
    <name evidence="1" type="ORF">DM02DRAFT_650934</name>
</gene>
<dbReference type="EMBL" id="KZ805315">
    <property type="protein sequence ID" value="PVI05288.1"/>
    <property type="molecule type" value="Genomic_DNA"/>
</dbReference>
<dbReference type="AlphaFoldDB" id="A0A2V1E407"/>
<evidence type="ECO:0000313" key="2">
    <source>
        <dbReference type="Proteomes" id="UP000244855"/>
    </source>
</evidence>
<dbReference type="Proteomes" id="UP000244855">
    <property type="component" value="Unassembled WGS sequence"/>
</dbReference>
<evidence type="ECO:0000313" key="1">
    <source>
        <dbReference type="EMBL" id="PVI05288.1"/>
    </source>
</evidence>
<reference evidence="1 2" key="1">
    <citation type="journal article" date="2018" name="Sci. Rep.">
        <title>Comparative genomics provides insights into the lifestyle and reveals functional heterogeneity of dark septate endophytic fungi.</title>
        <authorList>
            <person name="Knapp D.G."/>
            <person name="Nemeth J.B."/>
            <person name="Barry K."/>
            <person name="Hainaut M."/>
            <person name="Henrissat B."/>
            <person name="Johnson J."/>
            <person name="Kuo A."/>
            <person name="Lim J.H.P."/>
            <person name="Lipzen A."/>
            <person name="Nolan M."/>
            <person name="Ohm R.A."/>
            <person name="Tamas L."/>
            <person name="Grigoriev I.V."/>
            <person name="Spatafora J.W."/>
            <person name="Nagy L.G."/>
            <person name="Kovacs G.M."/>
        </authorList>
    </citation>
    <scope>NUCLEOTIDE SEQUENCE [LARGE SCALE GENOMIC DNA]</scope>
    <source>
        <strain evidence="1 2">DSE2036</strain>
    </source>
</reference>
<name>A0A2V1E407_9PLEO</name>